<protein>
    <submittedName>
        <fullName evidence="2">Protein containing DNA primase, catalytic core</fullName>
        <ecNumber evidence="2">2.7.7.-</ecNumber>
    </submittedName>
</protein>
<dbReference type="GO" id="GO:0005737">
    <property type="term" value="C:cytoplasm"/>
    <property type="evidence" value="ECO:0007669"/>
    <property type="project" value="TreeGrafter"/>
</dbReference>
<accession>T0ZC87</accession>
<reference evidence="2" key="1">
    <citation type="submission" date="2013-08" db="EMBL/GenBank/DDBJ databases">
        <authorList>
            <person name="Mendez C."/>
            <person name="Richter M."/>
            <person name="Ferrer M."/>
            <person name="Sanchez J."/>
        </authorList>
    </citation>
    <scope>NUCLEOTIDE SEQUENCE</scope>
</reference>
<feature type="domain" description="DNA primase DNAG catalytic core N-terminal" evidence="1">
    <location>
        <begin position="2"/>
        <end position="50"/>
    </location>
</feature>
<comment type="caution">
    <text evidence="2">The sequence shown here is derived from an EMBL/GenBank/DDBJ whole genome shotgun (WGS) entry which is preliminary data.</text>
</comment>
<dbReference type="Pfam" id="PF08275">
    <property type="entry name" value="DNAG_N"/>
    <property type="match status" value="1"/>
</dbReference>
<evidence type="ECO:0000259" key="1">
    <source>
        <dbReference type="Pfam" id="PF08275"/>
    </source>
</evidence>
<evidence type="ECO:0000313" key="2">
    <source>
        <dbReference type="EMBL" id="EQD45596.1"/>
    </source>
</evidence>
<dbReference type="EMBL" id="AUZZ01006680">
    <property type="protein sequence ID" value="EQD45596.1"/>
    <property type="molecule type" value="Genomic_DNA"/>
</dbReference>
<feature type="non-terminal residue" evidence="2">
    <location>
        <position position="1"/>
    </location>
</feature>
<dbReference type="Gene3D" id="3.90.980.10">
    <property type="entry name" value="DNA primase, catalytic core, N-terminal domain"/>
    <property type="match status" value="1"/>
</dbReference>
<dbReference type="AlphaFoldDB" id="T0ZC87"/>
<sequence length="164" mass="17287">TYHGRVLLPARDEYDQVVGVYARDVTGRSSTRYLNTPETAVFAKRHVLYEPLQREFRRDAVVVVCEGALDALSIAAVAASAGAASARAASPAHTETLLPVSPSGTALTTKQVHLVLRLGRRPPVLCGDGDAAGRRATAAWATAVIAEGRECLVTLLPGDADPAE</sequence>
<dbReference type="PANTHER" id="PTHR30313">
    <property type="entry name" value="DNA PRIMASE"/>
    <property type="match status" value="1"/>
</dbReference>
<feature type="non-terminal residue" evidence="2">
    <location>
        <position position="164"/>
    </location>
</feature>
<proteinExistence type="predicted"/>
<keyword evidence="2" id="KW-0548">Nucleotidyltransferase</keyword>
<gene>
    <name evidence="2" type="ORF">B2A_09247</name>
</gene>
<dbReference type="InterPro" id="IPR013264">
    <property type="entry name" value="DNAG_N"/>
</dbReference>
<dbReference type="Pfam" id="PF13155">
    <property type="entry name" value="Toprim_2"/>
    <property type="match status" value="1"/>
</dbReference>
<dbReference type="PANTHER" id="PTHR30313:SF2">
    <property type="entry name" value="DNA PRIMASE"/>
    <property type="match status" value="1"/>
</dbReference>
<dbReference type="InterPro" id="IPR050219">
    <property type="entry name" value="DnaG_primase"/>
</dbReference>
<dbReference type="GO" id="GO:0016779">
    <property type="term" value="F:nucleotidyltransferase activity"/>
    <property type="evidence" value="ECO:0007669"/>
    <property type="project" value="UniProtKB-KW"/>
</dbReference>
<dbReference type="Gene3D" id="3.40.1360.10">
    <property type="match status" value="1"/>
</dbReference>
<dbReference type="SUPFAM" id="SSF56731">
    <property type="entry name" value="DNA primase core"/>
    <property type="match status" value="1"/>
</dbReference>
<keyword evidence="2" id="KW-0808">Transferase</keyword>
<organism evidence="2">
    <name type="scientific">mine drainage metagenome</name>
    <dbReference type="NCBI Taxonomy" id="410659"/>
    <lineage>
        <taxon>unclassified sequences</taxon>
        <taxon>metagenomes</taxon>
        <taxon>ecological metagenomes</taxon>
    </lineage>
</organism>
<name>T0ZC87_9ZZZZ</name>
<dbReference type="GO" id="GO:0006269">
    <property type="term" value="P:DNA replication, synthesis of primer"/>
    <property type="evidence" value="ECO:0007669"/>
    <property type="project" value="TreeGrafter"/>
</dbReference>
<dbReference type="InterPro" id="IPR037068">
    <property type="entry name" value="DNA_primase_core_N_sf"/>
</dbReference>
<reference evidence="2" key="2">
    <citation type="journal article" date="2014" name="ISME J.">
        <title>Microbial stratification in low pH oxic and suboxic macroscopic growths along an acid mine drainage.</title>
        <authorList>
            <person name="Mendez-Garcia C."/>
            <person name="Mesa V."/>
            <person name="Sprenger R.R."/>
            <person name="Richter M."/>
            <person name="Diez M.S."/>
            <person name="Solano J."/>
            <person name="Bargiela R."/>
            <person name="Golyshina O.V."/>
            <person name="Manteca A."/>
            <person name="Ramos J.L."/>
            <person name="Gallego J.R."/>
            <person name="Llorente I."/>
            <person name="Martins Dos Santos V.A."/>
            <person name="Jensen O.N."/>
            <person name="Pelaez A.I."/>
            <person name="Sanchez J."/>
            <person name="Ferrer M."/>
        </authorList>
    </citation>
    <scope>NUCLEOTIDE SEQUENCE</scope>
</reference>
<dbReference type="EC" id="2.7.7.-" evidence="2"/>